<dbReference type="GO" id="GO:0016301">
    <property type="term" value="F:kinase activity"/>
    <property type="evidence" value="ECO:0007669"/>
    <property type="project" value="UniProtKB-KW"/>
</dbReference>
<evidence type="ECO:0000259" key="5">
    <source>
        <dbReference type="Pfam" id="PF00294"/>
    </source>
</evidence>
<evidence type="ECO:0000256" key="3">
    <source>
        <dbReference type="ARBA" id="ARBA00022777"/>
    </source>
</evidence>
<evidence type="ECO:0000313" key="6">
    <source>
        <dbReference type="EMBL" id="MBC5995444.1"/>
    </source>
</evidence>
<evidence type="ECO:0000313" key="7">
    <source>
        <dbReference type="Proteomes" id="UP000609849"/>
    </source>
</evidence>
<feature type="domain" description="Carbohydrate kinase PfkB" evidence="5">
    <location>
        <begin position="4"/>
        <end position="282"/>
    </location>
</feature>
<protein>
    <submittedName>
        <fullName evidence="6">Kinase</fullName>
    </submittedName>
</protein>
<dbReference type="RefSeq" id="WP_153971351.1">
    <property type="nucleotide sequence ID" value="NZ_JACRWE010000001.1"/>
</dbReference>
<dbReference type="InterPro" id="IPR011611">
    <property type="entry name" value="PfkB_dom"/>
</dbReference>
<dbReference type="InterPro" id="IPR029056">
    <property type="entry name" value="Ribokinase-like"/>
</dbReference>
<dbReference type="PANTHER" id="PTHR10584:SF166">
    <property type="entry name" value="RIBOKINASE"/>
    <property type="match status" value="1"/>
</dbReference>
<dbReference type="PRINTS" id="PR00990">
    <property type="entry name" value="RIBOKINASE"/>
</dbReference>
<keyword evidence="2 4" id="KW-0808">Transferase</keyword>
<accession>A0ABR7JKK4</accession>
<name>A0ABR7JKK4_9FIRM</name>
<dbReference type="Pfam" id="PF00294">
    <property type="entry name" value="PfkB"/>
    <property type="match status" value="1"/>
</dbReference>
<dbReference type="EMBL" id="JACRWE010000001">
    <property type="protein sequence ID" value="MBC5995444.1"/>
    <property type="molecule type" value="Genomic_DNA"/>
</dbReference>
<evidence type="ECO:0000256" key="1">
    <source>
        <dbReference type="ARBA" id="ARBA00010688"/>
    </source>
</evidence>
<dbReference type="SUPFAM" id="SSF53613">
    <property type="entry name" value="Ribokinase-like"/>
    <property type="match status" value="1"/>
</dbReference>
<evidence type="ECO:0000256" key="4">
    <source>
        <dbReference type="RuleBase" id="RU003704"/>
    </source>
</evidence>
<organism evidence="6 7">
    <name type="scientific">Romboutsia faecis</name>
    <dbReference type="NCBI Taxonomy" id="2764597"/>
    <lineage>
        <taxon>Bacteria</taxon>
        <taxon>Bacillati</taxon>
        <taxon>Bacillota</taxon>
        <taxon>Clostridia</taxon>
        <taxon>Peptostreptococcales</taxon>
        <taxon>Peptostreptococcaceae</taxon>
        <taxon>Romboutsia</taxon>
    </lineage>
</organism>
<sequence>MKTLVIGNIYVDVIVNVDQLPKTGDDIVCKKQILTVGGCAYNVATVLKNFNIDHTLIFPLGNGIYGNIIEKEVRKSGYEVNIKVESGDNGYCLCLVESTGERSFITVKGIETEYKESWLDDIDIDEYNNIYISGYEMEGQSGRVISTWLSKLENKNIFFGPGPRINEIDKDILDKILRLKPIMHINEDEALKFTNKKSIVEAARAINKITQNTVFITLGKDGVMCASNCEYRFIDGFDTEIVNSVGAGDSHMGAIIAGYSMGYTLGDCCYFANKVASKVVSLETSRLEEKNFNIEDYNIHEYLKIGI</sequence>
<dbReference type="Gene3D" id="3.40.1190.20">
    <property type="match status" value="1"/>
</dbReference>
<comment type="similarity">
    <text evidence="1 4">Belongs to the carbohydrate kinase PfkB family.</text>
</comment>
<keyword evidence="7" id="KW-1185">Reference proteome</keyword>
<dbReference type="InterPro" id="IPR002173">
    <property type="entry name" value="Carboh/pur_kinase_PfkB_CS"/>
</dbReference>
<dbReference type="PANTHER" id="PTHR10584">
    <property type="entry name" value="SUGAR KINASE"/>
    <property type="match status" value="1"/>
</dbReference>
<dbReference type="InterPro" id="IPR002139">
    <property type="entry name" value="Ribo/fructo_kinase"/>
</dbReference>
<comment type="caution">
    <text evidence="6">The sequence shown here is derived from an EMBL/GenBank/DDBJ whole genome shotgun (WGS) entry which is preliminary data.</text>
</comment>
<gene>
    <name evidence="6" type="ORF">H8923_01610</name>
</gene>
<dbReference type="PROSITE" id="PS00584">
    <property type="entry name" value="PFKB_KINASES_2"/>
    <property type="match status" value="1"/>
</dbReference>
<dbReference type="Proteomes" id="UP000609849">
    <property type="component" value="Unassembled WGS sequence"/>
</dbReference>
<proteinExistence type="inferred from homology"/>
<keyword evidence="3 4" id="KW-0418">Kinase</keyword>
<evidence type="ECO:0000256" key="2">
    <source>
        <dbReference type="ARBA" id="ARBA00022679"/>
    </source>
</evidence>
<reference evidence="6 7" key="1">
    <citation type="submission" date="2020-08" db="EMBL/GenBank/DDBJ databases">
        <authorList>
            <person name="Liu C."/>
            <person name="Sun Q."/>
        </authorList>
    </citation>
    <scope>NUCLEOTIDE SEQUENCE [LARGE SCALE GENOMIC DNA]</scope>
    <source>
        <strain evidence="6 7">NSJ-18</strain>
    </source>
</reference>